<organism evidence="4 5">
    <name type="scientific">Quillaja saponaria</name>
    <name type="common">Soap bark tree</name>
    <dbReference type="NCBI Taxonomy" id="32244"/>
    <lineage>
        <taxon>Eukaryota</taxon>
        <taxon>Viridiplantae</taxon>
        <taxon>Streptophyta</taxon>
        <taxon>Embryophyta</taxon>
        <taxon>Tracheophyta</taxon>
        <taxon>Spermatophyta</taxon>
        <taxon>Magnoliopsida</taxon>
        <taxon>eudicotyledons</taxon>
        <taxon>Gunneridae</taxon>
        <taxon>Pentapetalae</taxon>
        <taxon>rosids</taxon>
        <taxon>fabids</taxon>
        <taxon>Fabales</taxon>
        <taxon>Quillajaceae</taxon>
        <taxon>Quillaja</taxon>
    </lineage>
</organism>
<proteinExistence type="predicted"/>
<evidence type="ECO:0000259" key="3">
    <source>
        <dbReference type="Pfam" id="PF14577"/>
    </source>
</evidence>
<comment type="caution">
    <text evidence="4">The sequence shown here is derived from an EMBL/GenBank/DDBJ whole genome shotgun (WGS) entry which is preliminary data.</text>
</comment>
<dbReference type="EMBL" id="JARAOO010000002">
    <property type="protein sequence ID" value="KAJ7979936.1"/>
    <property type="molecule type" value="Genomic_DNA"/>
</dbReference>
<dbReference type="Pfam" id="PF14577">
    <property type="entry name" value="SEO_C"/>
    <property type="match status" value="1"/>
</dbReference>
<evidence type="ECO:0000259" key="2">
    <source>
        <dbReference type="Pfam" id="PF14576"/>
    </source>
</evidence>
<dbReference type="PANTHER" id="PTHR33232">
    <property type="entry name" value="PROTEIN SIEVE ELEMENT OCCLUSION B-LIKE"/>
    <property type="match status" value="1"/>
</dbReference>
<dbReference type="InterPro" id="IPR027944">
    <property type="entry name" value="SEO_C"/>
</dbReference>
<dbReference type="AlphaFoldDB" id="A0AAD7QFJ8"/>
<name>A0AAD7QFJ8_QUISA</name>
<feature type="compositionally biased region" description="Polar residues" evidence="1">
    <location>
        <begin position="1"/>
        <end position="33"/>
    </location>
</feature>
<dbReference type="Proteomes" id="UP001163823">
    <property type="component" value="Chromosome 2"/>
</dbReference>
<dbReference type="Pfam" id="PF14576">
    <property type="entry name" value="SEO_N"/>
    <property type="match status" value="1"/>
</dbReference>
<accession>A0AAD7QFJ8</accession>
<dbReference type="PANTHER" id="PTHR33232:SF18">
    <property type="entry name" value="PROTEIN SIEVE ELEMENT OCCLUSION B-LIKE"/>
    <property type="match status" value="1"/>
</dbReference>
<evidence type="ECO:0000256" key="1">
    <source>
        <dbReference type="SAM" id="MobiDB-lite"/>
    </source>
</evidence>
<gene>
    <name evidence="4" type="ORF">O6P43_003278</name>
</gene>
<feature type="domain" description="Sieve element occlusion C-terminal" evidence="3">
    <location>
        <begin position="751"/>
        <end position="881"/>
    </location>
</feature>
<protein>
    <submittedName>
        <fullName evidence="4">Protein SIEVE ELEMENT OCCLUSION B-like</fullName>
    </submittedName>
</protein>
<dbReference type="GO" id="GO:0010088">
    <property type="term" value="P:phloem development"/>
    <property type="evidence" value="ECO:0007669"/>
    <property type="project" value="InterPro"/>
</dbReference>
<feature type="region of interest" description="Disordered" evidence="1">
    <location>
        <begin position="1"/>
        <end position="46"/>
    </location>
</feature>
<dbReference type="InterPro" id="IPR039299">
    <property type="entry name" value="SEOA"/>
</dbReference>
<evidence type="ECO:0000313" key="5">
    <source>
        <dbReference type="Proteomes" id="UP001163823"/>
    </source>
</evidence>
<keyword evidence="5" id="KW-1185">Reference proteome</keyword>
<reference evidence="4" key="1">
    <citation type="journal article" date="2023" name="Science">
        <title>Elucidation of the pathway for biosynthesis of saponin adjuvants from the soapbark tree.</title>
        <authorList>
            <person name="Reed J."/>
            <person name="Orme A."/>
            <person name="El-Demerdash A."/>
            <person name="Owen C."/>
            <person name="Martin L.B.B."/>
            <person name="Misra R.C."/>
            <person name="Kikuchi S."/>
            <person name="Rejzek M."/>
            <person name="Martin A.C."/>
            <person name="Harkess A."/>
            <person name="Leebens-Mack J."/>
            <person name="Louveau T."/>
            <person name="Stephenson M.J."/>
            <person name="Osbourn A."/>
        </authorList>
    </citation>
    <scope>NUCLEOTIDE SEQUENCE</scope>
    <source>
        <strain evidence="4">S10</strain>
    </source>
</reference>
<dbReference type="InterPro" id="IPR027942">
    <property type="entry name" value="SEO_N"/>
</dbReference>
<feature type="domain" description="Sieve element occlusion N-terminal" evidence="2">
    <location>
        <begin position="263"/>
        <end position="523"/>
    </location>
</feature>
<evidence type="ECO:0000313" key="4">
    <source>
        <dbReference type="EMBL" id="KAJ7979936.1"/>
    </source>
</evidence>
<dbReference type="KEGG" id="qsa:O6P43_003278"/>
<sequence length="928" mass="100978">MDGFVSSPSHFDTQPVAYTSSSQPTSVNQSTGNPSPPFNHAHPQHPYLANMGVSQINSGGSLVQSTSATQLQISSAMARGSVSGSIFDSNCIPPPELSTVITGSGVSDSGCIPQSNIYQQICPPINVTGVAPTGGVGSVENFNSGCLPPQAVVTNSTVGPQVPNVVIPSGGVGVGNYNSGCLPPQAVVTNSTVGPQVSNVVIPSGGVGVGNYNSGCIPPSVVVTNSTVGPQAPNGVIPTGGEGIGNYNSGCIPGQVVVTNPCEPKLIDMDVNGLFIRVQYVLNQAVAIASSKLVLEQQVSPVEVPVTLPNRNSDFPHFLLKRISCKISCMAMSDESGVAQEVLQLLSGWGYSSLGVTLVLTITAFALDYVDLWVQAEQEQCQTEDKFAQSVAFLKQGLNILGCLGQKKNAVTDLHKLIGITLKVIGCLCNLEQKLSGIQSVTNEVQVLKGFMQTIQIRVIIAIQRCTTQITCLLGYRGDLQVQDLTGSICELEKFLSDLNEKFQICEQQAVKEAFGDLVSIFRSRTSTKITTFIQKLIYAETGRKSHILEGCTGKQVEIEVLNQKNVLLFISRLDVAPNYFSTLTTLHEGLKTRYPNYKILWIPIVEQWTEEVINKISTSTLQMPWHTVCHHSTQVSIKFIREVLQVTNNPRILVLNPQGQMVCQDAFPMIQLCGIGAYPFTNMATIKYSINDCISLLLSEIKIVEGNYTILYGGTDEVLINQFAEKSTVFKQAATRMFNIEPKPVEENTMTGFWTKLEHLFMIKTQLKNSDNSELPTIQNLLSYKNEKVWALLCNGSNFKVGGSGATVIEVVEKFSSLCSAQQPPQNFEIWFREQLENLIRKNKFSHAFDIPFNGCAPGTMECFHCKKAMEMFIKYYCSHTQAQTFYQEQTQTQMYTEISQNSTGLVAQAGLQGGALPLQAPMISHH</sequence>